<dbReference type="AlphaFoldDB" id="A0A936ZN37"/>
<gene>
    <name evidence="1" type="ORF">JKG68_27245</name>
</gene>
<evidence type="ECO:0000313" key="2">
    <source>
        <dbReference type="Proteomes" id="UP000605848"/>
    </source>
</evidence>
<protein>
    <submittedName>
        <fullName evidence="1">Uncharacterized protein</fullName>
    </submittedName>
</protein>
<sequence length="108" mass="11738">MKLYFATATNEEAVALDMFVVADSPAEAGQMLIDHWAHDEVELDAGTGVIVHEVPGLPFPGTVKGVVDWELLAREKPVLHYPDTSGWWCDDEADGEQPSAQCGEATQL</sequence>
<reference evidence="1" key="1">
    <citation type="submission" date="2021-01" db="EMBL/GenBank/DDBJ databases">
        <title>Microvirga sp.</title>
        <authorList>
            <person name="Kim M.K."/>
        </authorList>
    </citation>
    <scope>NUCLEOTIDE SEQUENCE</scope>
    <source>
        <strain evidence="1">5420S-16</strain>
    </source>
</reference>
<proteinExistence type="predicted"/>
<dbReference type="RefSeq" id="WP_202065029.1">
    <property type="nucleotide sequence ID" value="NZ_JAEQMY010000095.1"/>
</dbReference>
<organism evidence="1 2">
    <name type="scientific">Microvirga aerilata</name>
    <dbReference type="NCBI Taxonomy" id="670292"/>
    <lineage>
        <taxon>Bacteria</taxon>
        <taxon>Pseudomonadati</taxon>
        <taxon>Pseudomonadota</taxon>
        <taxon>Alphaproteobacteria</taxon>
        <taxon>Hyphomicrobiales</taxon>
        <taxon>Methylobacteriaceae</taxon>
        <taxon>Microvirga</taxon>
    </lineage>
</organism>
<comment type="caution">
    <text evidence="1">The sequence shown here is derived from an EMBL/GenBank/DDBJ whole genome shotgun (WGS) entry which is preliminary data.</text>
</comment>
<evidence type="ECO:0000313" key="1">
    <source>
        <dbReference type="EMBL" id="MBL0407618.1"/>
    </source>
</evidence>
<dbReference type="Proteomes" id="UP000605848">
    <property type="component" value="Unassembled WGS sequence"/>
</dbReference>
<dbReference type="EMBL" id="JAEQMY010000095">
    <property type="protein sequence ID" value="MBL0407618.1"/>
    <property type="molecule type" value="Genomic_DNA"/>
</dbReference>
<keyword evidence="2" id="KW-1185">Reference proteome</keyword>
<name>A0A936ZN37_9HYPH</name>
<accession>A0A936ZN37</accession>